<protein>
    <submittedName>
        <fullName evidence="4">DNA-protecting protein DprA</fullName>
    </submittedName>
</protein>
<feature type="non-terminal residue" evidence="4">
    <location>
        <position position="1"/>
    </location>
</feature>
<evidence type="ECO:0000259" key="2">
    <source>
        <dbReference type="Pfam" id="PF02481"/>
    </source>
</evidence>
<gene>
    <name evidence="4" type="primary">dprA</name>
    <name evidence="4" type="ORF">IQ235_16840</name>
</gene>
<dbReference type="NCBIfam" id="TIGR00732">
    <property type="entry name" value="dprA"/>
    <property type="match status" value="1"/>
</dbReference>
<evidence type="ECO:0000313" key="5">
    <source>
        <dbReference type="Proteomes" id="UP000621799"/>
    </source>
</evidence>
<dbReference type="InterPro" id="IPR036388">
    <property type="entry name" value="WH-like_DNA-bd_sf"/>
</dbReference>
<dbReference type="GO" id="GO:0009294">
    <property type="term" value="P:DNA-mediated transformation"/>
    <property type="evidence" value="ECO:0007669"/>
    <property type="project" value="InterPro"/>
</dbReference>
<dbReference type="SUPFAM" id="SSF102405">
    <property type="entry name" value="MCP/YpsA-like"/>
    <property type="match status" value="1"/>
</dbReference>
<dbReference type="Pfam" id="PF02481">
    <property type="entry name" value="DNA_processg_A"/>
    <property type="match status" value="1"/>
</dbReference>
<comment type="caution">
    <text evidence="4">The sequence shown here is derived from an EMBL/GenBank/DDBJ whole genome shotgun (WGS) entry which is preliminary data.</text>
</comment>
<comment type="similarity">
    <text evidence="1">Belongs to the DprA/Smf family.</text>
</comment>
<accession>A0A928W383</accession>
<dbReference type="Gene3D" id="1.10.10.10">
    <property type="entry name" value="Winged helix-like DNA-binding domain superfamily/Winged helix DNA-binding domain"/>
    <property type="match status" value="1"/>
</dbReference>
<dbReference type="InterPro" id="IPR041614">
    <property type="entry name" value="DprA_WH"/>
</dbReference>
<dbReference type="PANTHER" id="PTHR43022:SF1">
    <property type="entry name" value="PROTEIN SMF"/>
    <property type="match status" value="1"/>
</dbReference>
<dbReference type="Gene3D" id="3.40.50.450">
    <property type="match status" value="1"/>
</dbReference>
<dbReference type="RefSeq" id="WP_264322602.1">
    <property type="nucleotide sequence ID" value="NZ_JADEXN010000357.1"/>
</dbReference>
<organism evidence="4 5">
    <name type="scientific">Zarconia navalis LEGE 11467</name>
    <dbReference type="NCBI Taxonomy" id="1828826"/>
    <lineage>
        <taxon>Bacteria</taxon>
        <taxon>Bacillati</taxon>
        <taxon>Cyanobacteriota</taxon>
        <taxon>Cyanophyceae</taxon>
        <taxon>Oscillatoriophycideae</taxon>
        <taxon>Oscillatoriales</taxon>
        <taxon>Oscillatoriales incertae sedis</taxon>
        <taxon>Zarconia</taxon>
        <taxon>Zarconia navalis</taxon>
    </lineage>
</organism>
<evidence type="ECO:0000259" key="3">
    <source>
        <dbReference type="Pfam" id="PF17782"/>
    </source>
</evidence>
<sequence length="279" mass="30016">PSPPPVLYYQGQVKPEENAGETPMVAIVGTRYPTEYGRRWTRRLSAVLAKRGFTIVSGMAAGIDSVAHHACIESGGRTVAVFGTGVDVIYPPKNRSLYEQILESGLVLSEYPAGTKPDRAHFPQRNRIVAGLSRATIVTEAPTKSGALITAYIANDFNRDVYALPGSLDNENALGCLGLLSRGANVILGEGHLLEMLGDLPSLDVEKSPSTQLEMTPPPIDLEPELDRVLQAVPRESTAFDAIVQAAQMEAGTISGALVQLELLGLVTQLPGMRYQRIR</sequence>
<dbReference type="PANTHER" id="PTHR43022">
    <property type="entry name" value="PROTEIN SMF"/>
    <property type="match status" value="1"/>
</dbReference>
<reference evidence="4" key="1">
    <citation type="submission" date="2020-10" db="EMBL/GenBank/DDBJ databases">
        <authorList>
            <person name="Castelo-Branco R."/>
            <person name="Eusebio N."/>
            <person name="Adriana R."/>
            <person name="Vieira A."/>
            <person name="Brugerolle De Fraissinette N."/>
            <person name="Rezende De Castro R."/>
            <person name="Schneider M.P."/>
            <person name="Vasconcelos V."/>
            <person name="Leao P.N."/>
        </authorList>
    </citation>
    <scope>NUCLEOTIDE SEQUENCE</scope>
    <source>
        <strain evidence="4">LEGE 11467</strain>
    </source>
</reference>
<evidence type="ECO:0000313" key="4">
    <source>
        <dbReference type="EMBL" id="MBE9042440.1"/>
    </source>
</evidence>
<evidence type="ECO:0000256" key="1">
    <source>
        <dbReference type="ARBA" id="ARBA00006525"/>
    </source>
</evidence>
<dbReference type="Pfam" id="PF17782">
    <property type="entry name" value="WHD_DprA"/>
    <property type="match status" value="1"/>
</dbReference>
<keyword evidence="5" id="KW-1185">Reference proteome</keyword>
<name>A0A928W383_9CYAN</name>
<feature type="domain" description="DprA winged helix" evidence="3">
    <location>
        <begin position="216"/>
        <end position="273"/>
    </location>
</feature>
<dbReference type="InterPro" id="IPR003488">
    <property type="entry name" value="DprA"/>
</dbReference>
<proteinExistence type="inferred from homology"/>
<dbReference type="InterPro" id="IPR057666">
    <property type="entry name" value="DrpA_SLOG"/>
</dbReference>
<dbReference type="Proteomes" id="UP000621799">
    <property type="component" value="Unassembled WGS sequence"/>
</dbReference>
<dbReference type="EMBL" id="JADEXN010000357">
    <property type="protein sequence ID" value="MBE9042440.1"/>
    <property type="molecule type" value="Genomic_DNA"/>
</dbReference>
<dbReference type="AlphaFoldDB" id="A0A928W383"/>
<feature type="domain" description="Smf/DprA SLOG" evidence="2">
    <location>
        <begin position="2"/>
        <end position="196"/>
    </location>
</feature>